<dbReference type="EMBL" id="CP030918">
    <property type="protein sequence ID" value="AXC50467.1"/>
    <property type="molecule type" value="Genomic_DNA"/>
</dbReference>
<dbReference type="InterPro" id="IPR027417">
    <property type="entry name" value="P-loop_NTPase"/>
</dbReference>
<dbReference type="AlphaFoldDB" id="A0A344PM62"/>
<evidence type="ECO:0008006" key="3">
    <source>
        <dbReference type="Google" id="ProtNLM"/>
    </source>
</evidence>
<evidence type="ECO:0000313" key="2">
    <source>
        <dbReference type="Proteomes" id="UP000252023"/>
    </source>
</evidence>
<accession>A0A344PM62</accession>
<dbReference type="KEGG" id="pars:DRW48_12965"/>
<organism evidence="1 2">
    <name type="scientific">Paracoccus suum</name>
    <dbReference type="NCBI Taxonomy" id="2259340"/>
    <lineage>
        <taxon>Bacteria</taxon>
        <taxon>Pseudomonadati</taxon>
        <taxon>Pseudomonadota</taxon>
        <taxon>Alphaproteobacteria</taxon>
        <taxon>Rhodobacterales</taxon>
        <taxon>Paracoccaceae</taxon>
        <taxon>Paracoccus</taxon>
    </lineage>
</organism>
<keyword evidence="2" id="KW-1185">Reference proteome</keyword>
<evidence type="ECO:0000313" key="1">
    <source>
        <dbReference type="EMBL" id="AXC50467.1"/>
    </source>
</evidence>
<sequence>MVMISYPHKFVFLKTHKTGGTSFEMLLEPWCTPPGHVVRERVPEMVTDYGIVGARLNRGPQKPYWRNHASAKQVVAHLGEAFWDEYKRIISVRNPYRRAISQFYWQTTWKKLTLPDSVDEQRVMFSDFVLSDSFKSDYYITHADGRYVATHMFRLEHRDEDIIKVGEALGIPLRPEDLPKTKENSDRKPDADFRTFFSKKEEDAVRDKQGWVFEHCGYDESSAAAF</sequence>
<dbReference type="Proteomes" id="UP000252023">
    <property type="component" value="Chromosome"/>
</dbReference>
<dbReference type="Gene3D" id="3.40.50.300">
    <property type="entry name" value="P-loop containing nucleotide triphosphate hydrolases"/>
    <property type="match status" value="1"/>
</dbReference>
<proteinExistence type="predicted"/>
<protein>
    <recommendedName>
        <fullName evidence="3">Sulfotransferase family protein</fullName>
    </recommendedName>
</protein>
<dbReference type="OrthoDB" id="288532at2"/>
<name>A0A344PM62_9RHOB</name>
<reference evidence="2" key="1">
    <citation type="submission" date="2018-07" db="EMBL/GenBank/DDBJ databases">
        <title>Genome sequencing of Paracoccus sp. SC2-6.</title>
        <authorList>
            <person name="Heo J."/>
            <person name="Kim S.-J."/>
            <person name="Kwon S.-W."/>
        </authorList>
    </citation>
    <scope>NUCLEOTIDE SEQUENCE [LARGE SCALE GENOMIC DNA]</scope>
    <source>
        <strain evidence="2">SC2-6</strain>
    </source>
</reference>
<dbReference type="SUPFAM" id="SSF52540">
    <property type="entry name" value="P-loop containing nucleoside triphosphate hydrolases"/>
    <property type="match status" value="1"/>
</dbReference>
<gene>
    <name evidence="1" type="ORF">DRW48_12965</name>
</gene>